<dbReference type="SUPFAM" id="SSF53300">
    <property type="entry name" value="vWA-like"/>
    <property type="match status" value="1"/>
</dbReference>
<organism evidence="1 2">
    <name type="scientific">Pseudosporangium ferrugineum</name>
    <dbReference type="NCBI Taxonomy" id="439699"/>
    <lineage>
        <taxon>Bacteria</taxon>
        <taxon>Bacillati</taxon>
        <taxon>Actinomycetota</taxon>
        <taxon>Actinomycetes</taxon>
        <taxon>Micromonosporales</taxon>
        <taxon>Micromonosporaceae</taxon>
        <taxon>Pseudosporangium</taxon>
    </lineage>
</organism>
<keyword evidence="2" id="KW-1185">Reference proteome</keyword>
<sequence>MAENTGNLLPVYMVADESFSMNDYIDNLNDGLAQLHDALLGEPMAAAKVRFTILGFSDDVQLRLAMADLRRENKLPQLVARSRTAYGKVFEDLRARIPSDVASLKGQGYTVHRPAVFFLSDGQPTDGDGWRATRDQLVDQNVTRAAPNIIACGIGDVKPQTMLDVATKPEYAFVSTGADLGAEIAKFCAALTKSIVKSGRTIGSGQPELVVERPQNFKMAIDVV</sequence>
<evidence type="ECO:0000313" key="2">
    <source>
        <dbReference type="Proteomes" id="UP000239209"/>
    </source>
</evidence>
<dbReference type="OrthoDB" id="9806395at2"/>
<dbReference type="EMBL" id="PVZG01000029">
    <property type="protein sequence ID" value="PRY19727.1"/>
    <property type="molecule type" value="Genomic_DNA"/>
</dbReference>
<dbReference type="Gene3D" id="3.40.50.410">
    <property type="entry name" value="von Willebrand factor, type A domain"/>
    <property type="match status" value="1"/>
</dbReference>
<protein>
    <recommendedName>
        <fullName evidence="3">VWFA domain-containing protein</fullName>
    </recommendedName>
</protein>
<comment type="caution">
    <text evidence="1">The sequence shown here is derived from an EMBL/GenBank/DDBJ whole genome shotgun (WGS) entry which is preliminary data.</text>
</comment>
<dbReference type="Proteomes" id="UP000239209">
    <property type="component" value="Unassembled WGS sequence"/>
</dbReference>
<reference evidence="1 2" key="1">
    <citation type="submission" date="2018-03" db="EMBL/GenBank/DDBJ databases">
        <title>Genomic Encyclopedia of Archaeal and Bacterial Type Strains, Phase II (KMG-II): from individual species to whole genera.</title>
        <authorList>
            <person name="Goeker M."/>
        </authorList>
    </citation>
    <scope>NUCLEOTIDE SEQUENCE [LARGE SCALE GENOMIC DNA]</scope>
    <source>
        <strain evidence="1 2">DSM 45348</strain>
    </source>
</reference>
<evidence type="ECO:0000313" key="1">
    <source>
        <dbReference type="EMBL" id="PRY19727.1"/>
    </source>
</evidence>
<gene>
    <name evidence="1" type="ORF">CLV70_12923</name>
</gene>
<dbReference type="InterPro" id="IPR036465">
    <property type="entry name" value="vWFA_dom_sf"/>
</dbReference>
<dbReference type="RefSeq" id="WP_106130928.1">
    <property type="nucleotide sequence ID" value="NZ_PVZG01000029.1"/>
</dbReference>
<dbReference type="AlphaFoldDB" id="A0A2T0REZ2"/>
<accession>A0A2T0REZ2</accession>
<evidence type="ECO:0008006" key="3">
    <source>
        <dbReference type="Google" id="ProtNLM"/>
    </source>
</evidence>
<name>A0A2T0REZ2_9ACTN</name>
<proteinExistence type="predicted"/>